<dbReference type="GO" id="GO:0000045">
    <property type="term" value="P:autophagosome assembly"/>
    <property type="evidence" value="ECO:0007669"/>
    <property type="project" value="TreeGrafter"/>
</dbReference>
<dbReference type="Pfam" id="PF08059">
    <property type="entry name" value="SEP"/>
    <property type="match status" value="1"/>
</dbReference>
<name>A0A9P1DXH3_9DINO</name>
<proteinExistence type="predicted"/>
<comment type="caution">
    <text evidence="3">The sequence shown here is derived from an EMBL/GenBank/DDBJ whole genome shotgun (WGS) entry which is preliminary data.</text>
</comment>
<feature type="region of interest" description="Disordered" evidence="1">
    <location>
        <begin position="135"/>
        <end position="158"/>
    </location>
</feature>
<evidence type="ECO:0000259" key="2">
    <source>
        <dbReference type="PROSITE" id="PS51399"/>
    </source>
</evidence>
<sequence>MAKFGSLDELRKKEEEDKENSNSYVGGDKSGLAVEHPDSSKDAWQRMQQLASSGAAGSGPLPADHRVVTVYRNGFTVGDGPFRPLSDPLNKKFMDEMAAGRCPAELQAQAGSNEPVHVAVQDKRGEDYKEPAAPSYVKFSGEGNTLGGSSSSTAAVEADKASMTVWDRHLRIVGAG</sequence>
<dbReference type="GO" id="GO:0005634">
    <property type="term" value="C:nucleus"/>
    <property type="evidence" value="ECO:0007669"/>
    <property type="project" value="TreeGrafter"/>
</dbReference>
<dbReference type="PANTHER" id="PTHR23333">
    <property type="entry name" value="UBX DOMAIN CONTAINING PROTEIN"/>
    <property type="match status" value="1"/>
</dbReference>
<reference evidence="3" key="1">
    <citation type="submission" date="2022-10" db="EMBL/GenBank/DDBJ databases">
        <authorList>
            <person name="Chen Y."/>
            <person name="Dougan E. K."/>
            <person name="Chan C."/>
            <person name="Rhodes N."/>
            <person name="Thang M."/>
        </authorList>
    </citation>
    <scope>NUCLEOTIDE SEQUENCE</scope>
</reference>
<dbReference type="EMBL" id="CAMXCT030006594">
    <property type="protein sequence ID" value="CAL4803950.1"/>
    <property type="molecule type" value="Genomic_DNA"/>
</dbReference>
<evidence type="ECO:0000256" key="1">
    <source>
        <dbReference type="SAM" id="MobiDB-lite"/>
    </source>
</evidence>
<dbReference type="GO" id="GO:0005829">
    <property type="term" value="C:cytosol"/>
    <property type="evidence" value="ECO:0007669"/>
    <property type="project" value="TreeGrafter"/>
</dbReference>
<protein>
    <submittedName>
        <fullName evidence="4">NSFL1 cofactor p47 homolog</fullName>
    </submittedName>
</protein>
<dbReference type="PROSITE" id="PS51399">
    <property type="entry name" value="SEP"/>
    <property type="match status" value="1"/>
</dbReference>
<dbReference type="GO" id="GO:0007030">
    <property type="term" value="P:Golgi organization"/>
    <property type="evidence" value="ECO:0007669"/>
    <property type="project" value="TreeGrafter"/>
</dbReference>
<feature type="compositionally biased region" description="Basic and acidic residues" evidence="1">
    <location>
        <begin position="1"/>
        <end position="15"/>
    </location>
</feature>
<accession>A0A9P1DXH3</accession>
<reference evidence="4 5" key="2">
    <citation type="submission" date="2024-05" db="EMBL/GenBank/DDBJ databases">
        <authorList>
            <person name="Chen Y."/>
            <person name="Shah S."/>
            <person name="Dougan E. K."/>
            <person name="Thang M."/>
            <person name="Chan C."/>
        </authorList>
    </citation>
    <scope>NUCLEOTIDE SEQUENCE [LARGE SCALE GENOMIC DNA]</scope>
</reference>
<dbReference type="Proteomes" id="UP001152797">
    <property type="component" value="Unassembled WGS sequence"/>
</dbReference>
<dbReference type="EMBL" id="CAMXCT020006594">
    <property type="protein sequence ID" value="CAL1170013.1"/>
    <property type="molecule type" value="Genomic_DNA"/>
</dbReference>
<evidence type="ECO:0000313" key="5">
    <source>
        <dbReference type="Proteomes" id="UP001152797"/>
    </source>
</evidence>
<evidence type="ECO:0000313" key="4">
    <source>
        <dbReference type="EMBL" id="CAL4803950.1"/>
    </source>
</evidence>
<feature type="region of interest" description="Disordered" evidence="1">
    <location>
        <begin position="1"/>
        <end position="63"/>
    </location>
</feature>
<evidence type="ECO:0000313" key="3">
    <source>
        <dbReference type="EMBL" id="CAI4016638.1"/>
    </source>
</evidence>
<dbReference type="AlphaFoldDB" id="A0A9P1DXH3"/>
<dbReference type="Gene3D" id="3.30.420.210">
    <property type="entry name" value="SEP domain"/>
    <property type="match status" value="1"/>
</dbReference>
<dbReference type="GO" id="GO:0043130">
    <property type="term" value="F:ubiquitin binding"/>
    <property type="evidence" value="ECO:0007669"/>
    <property type="project" value="TreeGrafter"/>
</dbReference>
<dbReference type="PANTHER" id="PTHR23333:SF20">
    <property type="entry name" value="NSFL1 COFACTOR P47"/>
    <property type="match status" value="1"/>
</dbReference>
<organism evidence="3">
    <name type="scientific">Cladocopium goreaui</name>
    <dbReference type="NCBI Taxonomy" id="2562237"/>
    <lineage>
        <taxon>Eukaryota</taxon>
        <taxon>Sar</taxon>
        <taxon>Alveolata</taxon>
        <taxon>Dinophyceae</taxon>
        <taxon>Suessiales</taxon>
        <taxon>Symbiodiniaceae</taxon>
        <taxon>Cladocopium</taxon>
    </lineage>
</organism>
<dbReference type="SMART" id="SM00553">
    <property type="entry name" value="SEP"/>
    <property type="match status" value="1"/>
</dbReference>
<dbReference type="GO" id="GO:0031468">
    <property type="term" value="P:nuclear membrane reassembly"/>
    <property type="evidence" value="ECO:0007669"/>
    <property type="project" value="TreeGrafter"/>
</dbReference>
<keyword evidence="5" id="KW-1185">Reference proteome</keyword>
<dbReference type="SUPFAM" id="SSF102848">
    <property type="entry name" value="NSFL1 (p97 ATPase) cofactor p47, SEP domain"/>
    <property type="match status" value="1"/>
</dbReference>
<feature type="domain" description="SEP" evidence="2">
    <location>
        <begin position="63"/>
        <end position="129"/>
    </location>
</feature>
<feature type="compositionally biased region" description="Basic and acidic residues" evidence="1">
    <location>
        <begin position="35"/>
        <end position="44"/>
    </location>
</feature>
<dbReference type="OrthoDB" id="25887at2759"/>
<dbReference type="InterPro" id="IPR012989">
    <property type="entry name" value="SEP_domain"/>
</dbReference>
<dbReference type="EMBL" id="CAMXCT010006594">
    <property type="protein sequence ID" value="CAI4016638.1"/>
    <property type="molecule type" value="Genomic_DNA"/>
</dbReference>
<dbReference type="GO" id="GO:0043161">
    <property type="term" value="P:proteasome-mediated ubiquitin-dependent protein catabolic process"/>
    <property type="evidence" value="ECO:0007669"/>
    <property type="project" value="TreeGrafter"/>
</dbReference>
<dbReference type="GO" id="GO:0061025">
    <property type="term" value="P:membrane fusion"/>
    <property type="evidence" value="ECO:0007669"/>
    <property type="project" value="TreeGrafter"/>
</dbReference>
<gene>
    <name evidence="3" type="ORF">C1SCF055_LOCUS41355</name>
</gene>
<dbReference type="InterPro" id="IPR036241">
    <property type="entry name" value="NSFL1C_SEP_dom_sf"/>
</dbReference>